<dbReference type="OMA" id="CWERRRQ"/>
<accession>A0A067BS03</accession>
<name>A0A067BS03_SAPPC</name>
<dbReference type="RefSeq" id="XP_012208219.1">
    <property type="nucleotide sequence ID" value="XM_012352829.1"/>
</dbReference>
<proteinExistence type="predicted"/>
<dbReference type="KEGG" id="spar:SPRG_13828"/>
<keyword evidence="3" id="KW-1185">Reference proteome</keyword>
<reference evidence="2 3" key="1">
    <citation type="journal article" date="2013" name="PLoS Genet.">
        <title>Distinctive expansion of potential virulence genes in the genome of the oomycete fish pathogen Saprolegnia parasitica.</title>
        <authorList>
            <person name="Jiang R.H."/>
            <person name="de Bruijn I."/>
            <person name="Haas B.J."/>
            <person name="Belmonte R."/>
            <person name="Lobach L."/>
            <person name="Christie J."/>
            <person name="van den Ackerveken G."/>
            <person name="Bottin A."/>
            <person name="Bulone V."/>
            <person name="Diaz-Moreno S.M."/>
            <person name="Dumas B."/>
            <person name="Fan L."/>
            <person name="Gaulin E."/>
            <person name="Govers F."/>
            <person name="Grenville-Briggs L.J."/>
            <person name="Horner N.R."/>
            <person name="Levin J.Z."/>
            <person name="Mammella M."/>
            <person name="Meijer H.J."/>
            <person name="Morris P."/>
            <person name="Nusbaum C."/>
            <person name="Oome S."/>
            <person name="Phillips A.J."/>
            <person name="van Rooyen D."/>
            <person name="Rzeszutek E."/>
            <person name="Saraiva M."/>
            <person name="Secombes C.J."/>
            <person name="Seidl M.F."/>
            <person name="Snel B."/>
            <person name="Stassen J.H."/>
            <person name="Sykes S."/>
            <person name="Tripathy S."/>
            <person name="van den Berg H."/>
            <person name="Vega-Arreguin J.C."/>
            <person name="Wawra S."/>
            <person name="Young S.K."/>
            <person name="Zeng Q."/>
            <person name="Dieguez-Uribeondo J."/>
            <person name="Russ C."/>
            <person name="Tyler B.M."/>
            <person name="van West P."/>
        </authorList>
    </citation>
    <scope>NUCLEOTIDE SEQUENCE [LARGE SCALE GENOMIC DNA]</scope>
    <source>
        <strain evidence="2 3">CBS 223.65</strain>
    </source>
</reference>
<dbReference type="EMBL" id="KK583296">
    <property type="protein sequence ID" value="KDO21038.1"/>
    <property type="molecule type" value="Genomic_DNA"/>
</dbReference>
<keyword evidence="1" id="KW-1133">Transmembrane helix</keyword>
<sequence length="115" mass="12856">MGRWLLCGTLTSLFGAVFLSLLGYILSFQPDYVPGLKRSIAPAAHAANCWVGAMAYLTSLVVCIGLSCWERRRQVLDNDAKLNPVYELKTLQRSLDSWEDLGTPPRLVDDDEHIM</sequence>
<dbReference type="AlphaFoldDB" id="A0A067BS03"/>
<keyword evidence="1" id="KW-0812">Transmembrane</keyword>
<gene>
    <name evidence="2" type="ORF">SPRG_13828</name>
</gene>
<organism evidence="2 3">
    <name type="scientific">Saprolegnia parasitica (strain CBS 223.65)</name>
    <dbReference type="NCBI Taxonomy" id="695850"/>
    <lineage>
        <taxon>Eukaryota</taxon>
        <taxon>Sar</taxon>
        <taxon>Stramenopiles</taxon>
        <taxon>Oomycota</taxon>
        <taxon>Saprolegniomycetes</taxon>
        <taxon>Saprolegniales</taxon>
        <taxon>Saprolegniaceae</taxon>
        <taxon>Saprolegnia</taxon>
    </lineage>
</organism>
<evidence type="ECO:0000256" key="1">
    <source>
        <dbReference type="SAM" id="Phobius"/>
    </source>
</evidence>
<dbReference type="Proteomes" id="UP000030745">
    <property type="component" value="Unassembled WGS sequence"/>
</dbReference>
<protein>
    <submittedName>
        <fullName evidence="2">Uncharacterized protein</fullName>
    </submittedName>
</protein>
<dbReference type="OrthoDB" id="67317at2759"/>
<dbReference type="GeneID" id="24135676"/>
<dbReference type="VEuPathDB" id="FungiDB:SPRG_13828"/>
<evidence type="ECO:0000313" key="2">
    <source>
        <dbReference type="EMBL" id="KDO21038.1"/>
    </source>
</evidence>
<feature type="transmembrane region" description="Helical" evidence="1">
    <location>
        <begin position="43"/>
        <end position="66"/>
    </location>
</feature>
<evidence type="ECO:0000313" key="3">
    <source>
        <dbReference type="Proteomes" id="UP000030745"/>
    </source>
</evidence>
<keyword evidence="1" id="KW-0472">Membrane</keyword>